<dbReference type="InterPro" id="IPR046373">
    <property type="entry name" value="Acyl-CoA_Oxase/DH_mid-dom_sf"/>
</dbReference>
<comment type="similarity">
    <text evidence="2 6">Belongs to the acyl-CoA dehydrogenase family.</text>
</comment>
<feature type="domain" description="Acyl-CoA oxidase/dehydrogenase middle" evidence="8">
    <location>
        <begin position="421"/>
        <end position="513"/>
    </location>
</feature>
<dbReference type="Gene3D" id="1.20.140.10">
    <property type="entry name" value="Butyryl-CoA Dehydrogenase, subunit A, domain 3"/>
    <property type="match status" value="2"/>
</dbReference>
<feature type="domain" description="Acyl-CoA dehydrogenase/oxidase C-terminal" evidence="7">
    <location>
        <begin position="528"/>
        <end position="677"/>
    </location>
</feature>
<feature type="domain" description="Acyl-CoA dehydrogenase/oxidase C-terminal" evidence="7">
    <location>
        <begin position="162"/>
        <end position="278"/>
    </location>
</feature>
<dbReference type="Pfam" id="PF02770">
    <property type="entry name" value="Acyl-CoA_dh_M"/>
    <property type="match status" value="1"/>
</dbReference>
<gene>
    <name evidence="10" type="ORF">EFK50_16970</name>
</gene>
<dbReference type="InterPro" id="IPR013786">
    <property type="entry name" value="AcylCoA_DH/ox_N"/>
</dbReference>
<dbReference type="SUPFAM" id="SSF47203">
    <property type="entry name" value="Acyl-CoA dehydrogenase C-terminal domain-like"/>
    <property type="match status" value="2"/>
</dbReference>
<dbReference type="GO" id="GO:0016627">
    <property type="term" value="F:oxidoreductase activity, acting on the CH-CH group of donors"/>
    <property type="evidence" value="ECO:0007669"/>
    <property type="project" value="InterPro"/>
</dbReference>
<keyword evidence="4 6" id="KW-0274">FAD</keyword>
<dbReference type="OrthoDB" id="9770681at2"/>
<dbReference type="Pfam" id="PF02771">
    <property type="entry name" value="Acyl-CoA_dh_N"/>
    <property type="match status" value="1"/>
</dbReference>
<dbReference type="Proteomes" id="UP000267128">
    <property type="component" value="Unassembled WGS sequence"/>
</dbReference>
<dbReference type="InterPro" id="IPR009100">
    <property type="entry name" value="AcylCoA_DH/oxidase_NM_dom_sf"/>
</dbReference>
<dbReference type="Pfam" id="PF00441">
    <property type="entry name" value="Acyl-CoA_dh_1"/>
    <property type="match status" value="2"/>
</dbReference>
<keyword evidence="3 6" id="KW-0285">Flavoprotein</keyword>
<evidence type="ECO:0000259" key="8">
    <source>
        <dbReference type="Pfam" id="PF02770"/>
    </source>
</evidence>
<comment type="cofactor">
    <cofactor evidence="1 6">
        <name>FAD</name>
        <dbReference type="ChEBI" id="CHEBI:57692"/>
    </cofactor>
</comment>
<evidence type="ECO:0000313" key="11">
    <source>
        <dbReference type="Proteomes" id="UP000267128"/>
    </source>
</evidence>
<dbReference type="SUPFAM" id="SSF56645">
    <property type="entry name" value="Acyl-CoA dehydrogenase NM domain-like"/>
    <property type="match status" value="1"/>
</dbReference>
<reference evidence="10 11" key="1">
    <citation type="submission" date="2018-11" db="EMBL/GenBank/DDBJ databases">
        <authorList>
            <person name="Li F."/>
        </authorList>
    </citation>
    <scope>NUCLEOTIDE SEQUENCE [LARGE SCALE GENOMIC DNA]</scope>
    <source>
        <strain evidence="10 11">Gsoil 097</strain>
    </source>
</reference>
<dbReference type="InterPro" id="IPR036250">
    <property type="entry name" value="AcylCo_DH-like_C"/>
</dbReference>
<evidence type="ECO:0000256" key="3">
    <source>
        <dbReference type="ARBA" id="ARBA00022630"/>
    </source>
</evidence>
<evidence type="ECO:0000259" key="9">
    <source>
        <dbReference type="Pfam" id="PF02771"/>
    </source>
</evidence>
<evidence type="ECO:0000259" key="7">
    <source>
        <dbReference type="Pfam" id="PF00441"/>
    </source>
</evidence>
<dbReference type="FunFam" id="2.40.110.10:FF:000011">
    <property type="entry name" value="Acyl-CoA dehydrogenase FadE34"/>
    <property type="match status" value="1"/>
</dbReference>
<dbReference type="PANTHER" id="PTHR43292:SF4">
    <property type="entry name" value="ACYL-COA DEHYDROGENASE FADE34"/>
    <property type="match status" value="1"/>
</dbReference>
<evidence type="ECO:0000256" key="5">
    <source>
        <dbReference type="ARBA" id="ARBA00023002"/>
    </source>
</evidence>
<dbReference type="Gene3D" id="1.10.540.10">
    <property type="entry name" value="Acyl-CoA dehydrogenase/oxidase, N-terminal domain"/>
    <property type="match status" value="1"/>
</dbReference>
<keyword evidence="5 6" id="KW-0560">Oxidoreductase</keyword>
<dbReference type="RefSeq" id="WP_123228789.1">
    <property type="nucleotide sequence ID" value="NZ_RJSE01000008.1"/>
</dbReference>
<dbReference type="InterPro" id="IPR006091">
    <property type="entry name" value="Acyl-CoA_Oxase/DH_mid-dom"/>
</dbReference>
<dbReference type="InterPro" id="IPR052161">
    <property type="entry name" value="Mycobact_Acyl-CoA_DH"/>
</dbReference>
<evidence type="ECO:0000256" key="2">
    <source>
        <dbReference type="ARBA" id="ARBA00009347"/>
    </source>
</evidence>
<sequence length="681" mass="70857">MTETDDFAASVRAQLDGLWSVEDLRAGKSLDPVRDAASRAGWFDLGGEGAISALVAAARATGAAACPLPLAEAHVAATLVPAEVLGDLRVTVLPAGSRRTEAPTGIDAVLLLGDGEAELRPVLGATLLDGVPAPAWGEVELGVATWAGVPGAPATDRARTLLRLALAARAAGAAERLHRFAVEHACSRIQFGKPIGAFGAVQQRTAACQIDVVAAQLLLAAAARAFDDGSADAELAAELTHGFVAAAARRVLLGAHHTLAAVGFFEEHLGPWLFRRVHADVASAAALEPSRGRPVDRLVEGRGSLPAPGVHRSAPASAAETFRVEVRALAAELAGADRDTWVAALVERGWLGMGWPARDGGRDASVGEEAVLHEELTYARAPVEIELASVTLLGSAILAHGTAEQRARFLPLVRAGAMRFCLGYSEPETGSDLASVRTRAERRGDDWVVNGQKIWTTRAEQADYLWLAARTDPDAQPRHAGITVFLVPMTTPGIEVRPMTALSGERAATVFLDDVVVPDRARVGPVDGGWTVITHALAGERVVMGGVAAQLHRVLDDVLDAVRDDPAGIVGARGSARRHLLDRAVCDLQALRALVAHATGSEGIEALVAAPLAGVLGGELAESFAETLLDVLGPGALLADADGIGGGHVQHLLRQSVMYVVGGGTNDIQRGIIARSLGLPR</sequence>
<dbReference type="PANTHER" id="PTHR43292">
    <property type="entry name" value="ACYL-COA DEHYDROGENASE"/>
    <property type="match status" value="1"/>
</dbReference>
<evidence type="ECO:0000256" key="6">
    <source>
        <dbReference type="RuleBase" id="RU362125"/>
    </source>
</evidence>
<dbReference type="GO" id="GO:0050660">
    <property type="term" value="F:flavin adenine dinucleotide binding"/>
    <property type="evidence" value="ECO:0007669"/>
    <property type="project" value="InterPro"/>
</dbReference>
<dbReference type="AlphaFoldDB" id="A0A3N0CDJ4"/>
<dbReference type="Gene3D" id="2.40.110.10">
    <property type="entry name" value="Butyryl-CoA Dehydrogenase, subunit A, domain 2"/>
    <property type="match status" value="1"/>
</dbReference>
<proteinExistence type="inferred from homology"/>
<protein>
    <submittedName>
        <fullName evidence="10">Acyl-CoA dehydrogenase</fullName>
    </submittedName>
</protein>
<dbReference type="InterPro" id="IPR009075">
    <property type="entry name" value="AcylCo_DH/oxidase_C"/>
</dbReference>
<accession>A0A3N0CDJ4</accession>
<evidence type="ECO:0000313" key="10">
    <source>
        <dbReference type="EMBL" id="RNL61073.1"/>
    </source>
</evidence>
<dbReference type="GO" id="GO:0005886">
    <property type="term" value="C:plasma membrane"/>
    <property type="evidence" value="ECO:0007669"/>
    <property type="project" value="TreeGrafter"/>
</dbReference>
<evidence type="ECO:0000256" key="4">
    <source>
        <dbReference type="ARBA" id="ARBA00022827"/>
    </source>
</evidence>
<organism evidence="10 11">
    <name type="scientific">Nocardioides marmoriginsengisoli</name>
    <dbReference type="NCBI Taxonomy" id="661483"/>
    <lineage>
        <taxon>Bacteria</taxon>
        <taxon>Bacillati</taxon>
        <taxon>Actinomycetota</taxon>
        <taxon>Actinomycetes</taxon>
        <taxon>Propionibacteriales</taxon>
        <taxon>Nocardioidaceae</taxon>
        <taxon>Nocardioides</taxon>
    </lineage>
</organism>
<dbReference type="EMBL" id="RJSE01000008">
    <property type="protein sequence ID" value="RNL61073.1"/>
    <property type="molecule type" value="Genomic_DNA"/>
</dbReference>
<feature type="domain" description="Acyl-CoA dehydrogenase/oxidase N-terminal" evidence="9">
    <location>
        <begin position="316"/>
        <end position="416"/>
    </location>
</feature>
<keyword evidence="11" id="KW-1185">Reference proteome</keyword>
<name>A0A3N0CDJ4_9ACTN</name>
<evidence type="ECO:0000256" key="1">
    <source>
        <dbReference type="ARBA" id="ARBA00001974"/>
    </source>
</evidence>
<comment type="caution">
    <text evidence="10">The sequence shown here is derived from an EMBL/GenBank/DDBJ whole genome shotgun (WGS) entry which is preliminary data.</text>
</comment>
<dbReference type="InterPro" id="IPR037069">
    <property type="entry name" value="AcylCoA_DH/ox_N_sf"/>
</dbReference>